<accession>A0A484HR77</accession>
<evidence type="ECO:0000313" key="2">
    <source>
        <dbReference type="EMBL" id="VEN75397.1"/>
    </source>
</evidence>
<dbReference type="AlphaFoldDB" id="A0A484HR77"/>
<gene>
    <name evidence="2" type="ORF">EPICR_80090</name>
</gene>
<protein>
    <submittedName>
        <fullName evidence="2">Uncharacterized protein</fullName>
    </submittedName>
</protein>
<sequence>MVAAMTAGFVIEAVVLFPFFVICLADGLFKKNRVRKKRPGKRRG</sequence>
<keyword evidence="1" id="KW-0812">Transmembrane</keyword>
<evidence type="ECO:0000256" key="1">
    <source>
        <dbReference type="SAM" id="Phobius"/>
    </source>
</evidence>
<feature type="transmembrane region" description="Helical" evidence="1">
    <location>
        <begin position="6"/>
        <end position="29"/>
    </location>
</feature>
<proteinExistence type="predicted"/>
<reference evidence="2" key="1">
    <citation type="submission" date="2019-01" db="EMBL/GenBank/DDBJ databases">
        <authorList>
            <consortium name="Genoscope - CEA"/>
            <person name="William W."/>
        </authorList>
    </citation>
    <scope>NUCLEOTIDE SEQUENCE</scope>
    <source>
        <strain evidence="2">CR-1</strain>
    </source>
</reference>
<keyword evidence="1" id="KW-1133">Transmembrane helix</keyword>
<name>A0A484HR77_9BACT</name>
<keyword evidence="1" id="KW-0472">Membrane</keyword>
<dbReference type="EMBL" id="CAACVI010000051">
    <property type="protein sequence ID" value="VEN75397.1"/>
    <property type="molecule type" value="Genomic_DNA"/>
</dbReference>
<organism evidence="2">
    <name type="scientific">uncultured Desulfobacteraceae bacterium</name>
    <dbReference type="NCBI Taxonomy" id="218296"/>
    <lineage>
        <taxon>Bacteria</taxon>
        <taxon>Pseudomonadati</taxon>
        <taxon>Thermodesulfobacteriota</taxon>
        <taxon>Desulfobacteria</taxon>
        <taxon>Desulfobacterales</taxon>
        <taxon>Desulfobacteraceae</taxon>
        <taxon>environmental samples</taxon>
    </lineage>
</organism>